<feature type="transmembrane region" description="Helical" evidence="1">
    <location>
        <begin position="21"/>
        <end position="44"/>
    </location>
</feature>
<reference evidence="2 3" key="1">
    <citation type="submission" date="2021-01" db="EMBL/GenBank/DDBJ databases">
        <title>Whole genome shotgun sequence of Catellatospora chokoriensis NBRC 107358.</title>
        <authorList>
            <person name="Komaki H."/>
            <person name="Tamura T."/>
        </authorList>
    </citation>
    <scope>NUCLEOTIDE SEQUENCE [LARGE SCALE GENOMIC DNA]</scope>
    <source>
        <strain evidence="2 3">NBRC 107358</strain>
    </source>
</reference>
<proteinExistence type="predicted"/>
<keyword evidence="3" id="KW-1185">Reference proteome</keyword>
<accession>A0A8J3JUN1</accession>
<evidence type="ECO:0000313" key="2">
    <source>
        <dbReference type="EMBL" id="GIF91382.1"/>
    </source>
</evidence>
<gene>
    <name evidence="2" type="ORF">Cch02nite_48260</name>
</gene>
<dbReference type="EMBL" id="BONG01000031">
    <property type="protein sequence ID" value="GIF91382.1"/>
    <property type="molecule type" value="Genomic_DNA"/>
</dbReference>
<keyword evidence="1" id="KW-0812">Transmembrane</keyword>
<dbReference type="AlphaFoldDB" id="A0A8J3JUN1"/>
<dbReference type="Proteomes" id="UP000619293">
    <property type="component" value="Unassembled WGS sequence"/>
</dbReference>
<feature type="transmembrane region" description="Helical" evidence="1">
    <location>
        <begin position="50"/>
        <end position="70"/>
    </location>
</feature>
<keyword evidence="1" id="KW-1133">Transmembrane helix</keyword>
<evidence type="ECO:0000256" key="1">
    <source>
        <dbReference type="SAM" id="Phobius"/>
    </source>
</evidence>
<organism evidence="2 3">
    <name type="scientific">Catellatospora chokoriensis</name>
    <dbReference type="NCBI Taxonomy" id="310353"/>
    <lineage>
        <taxon>Bacteria</taxon>
        <taxon>Bacillati</taxon>
        <taxon>Actinomycetota</taxon>
        <taxon>Actinomycetes</taxon>
        <taxon>Micromonosporales</taxon>
        <taxon>Micromonosporaceae</taxon>
        <taxon>Catellatospora</taxon>
    </lineage>
</organism>
<keyword evidence="1" id="KW-0472">Membrane</keyword>
<dbReference type="RefSeq" id="WP_191837877.1">
    <property type="nucleotide sequence ID" value="NZ_BAAALB010000030.1"/>
</dbReference>
<protein>
    <submittedName>
        <fullName evidence="2">Uncharacterized protein</fullName>
    </submittedName>
</protein>
<sequence length="124" mass="13626">MSTADQQTQMSTYTRTPFPRLFKMLAPPILALGTVAGAVVAWFFGIGSGVNMLALFAVLLTFALCVVTVLEHQAQPLPYTPMSRIVWVINAHLPHILDDLVLYRACAHTQPEPGCVCHLHTTRP</sequence>
<comment type="caution">
    <text evidence="2">The sequence shown here is derived from an EMBL/GenBank/DDBJ whole genome shotgun (WGS) entry which is preliminary data.</text>
</comment>
<evidence type="ECO:0000313" key="3">
    <source>
        <dbReference type="Proteomes" id="UP000619293"/>
    </source>
</evidence>
<name>A0A8J3JUN1_9ACTN</name>